<dbReference type="Proteomes" id="UP001055879">
    <property type="component" value="Linkage Group LG08"/>
</dbReference>
<sequence length="244" mass="27059">MEPSDTYSPGCKILVVSRIKFSLGSDENMIKQILEKCKRLPLALKVKSLHLRGLGLIPGVVGRFDSSNGCRVPHIGWNALQIKQDFVILDDIANRHVCFVHSYRTIPWKFSDVGLSILRKFLLPNSQTKVIACLDVRTNDNGDLVVLKGDQYDVREQTKENEVIPLHLPPGDTSTERTVQIDGSNDQIEAAKQMVNEVISEGNQVTGDMILVIPVLQDTISYDINASISSYISISVYAIGCSFT</sequence>
<name>A0ACB9AAZ2_ARCLA</name>
<protein>
    <submittedName>
        <fullName evidence="1">Uncharacterized protein</fullName>
    </submittedName>
</protein>
<evidence type="ECO:0000313" key="2">
    <source>
        <dbReference type="Proteomes" id="UP001055879"/>
    </source>
</evidence>
<organism evidence="1 2">
    <name type="scientific">Arctium lappa</name>
    <name type="common">Greater burdock</name>
    <name type="synonym">Lappa major</name>
    <dbReference type="NCBI Taxonomy" id="4217"/>
    <lineage>
        <taxon>Eukaryota</taxon>
        <taxon>Viridiplantae</taxon>
        <taxon>Streptophyta</taxon>
        <taxon>Embryophyta</taxon>
        <taxon>Tracheophyta</taxon>
        <taxon>Spermatophyta</taxon>
        <taxon>Magnoliopsida</taxon>
        <taxon>eudicotyledons</taxon>
        <taxon>Gunneridae</taxon>
        <taxon>Pentapetalae</taxon>
        <taxon>asterids</taxon>
        <taxon>campanulids</taxon>
        <taxon>Asterales</taxon>
        <taxon>Asteraceae</taxon>
        <taxon>Carduoideae</taxon>
        <taxon>Cardueae</taxon>
        <taxon>Arctiinae</taxon>
        <taxon>Arctium</taxon>
    </lineage>
</organism>
<comment type="caution">
    <text evidence="1">The sequence shown here is derived from an EMBL/GenBank/DDBJ whole genome shotgun (WGS) entry which is preliminary data.</text>
</comment>
<gene>
    <name evidence="1" type="ORF">L6452_25724</name>
</gene>
<reference evidence="2" key="1">
    <citation type="journal article" date="2022" name="Mol. Ecol. Resour.">
        <title>The genomes of chicory, endive, great burdock and yacon provide insights into Asteraceae palaeo-polyploidization history and plant inulin production.</title>
        <authorList>
            <person name="Fan W."/>
            <person name="Wang S."/>
            <person name="Wang H."/>
            <person name="Wang A."/>
            <person name="Jiang F."/>
            <person name="Liu H."/>
            <person name="Zhao H."/>
            <person name="Xu D."/>
            <person name="Zhang Y."/>
        </authorList>
    </citation>
    <scope>NUCLEOTIDE SEQUENCE [LARGE SCALE GENOMIC DNA]</scope>
    <source>
        <strain evidence="2">cv. Niubang</strain>
    </source>
</reference>
<keyword evidence="2" id="KW-1185">Reference proteome</keyword>
<evidence type="ECO:0000313" key="1">
    <source>
        <dbReference type="EMBL" id="KAI3707312.1"/>
    </source>
</evidence>
<proteinExistence type="predicted"/>
<reference evidence="1 2" key="2">
    <citation type="journal article" date="2022" name="Mol. Ecol. Resour.">
        <title>The genomes of chicory, endive, great burdock and yacon provide insights into Asteraceae paleo-polyploidization history and plant inulin production.</title>
        <authorList>
            <person name="Fan W."/>
            <person name="Wang S."/>
            <person name="Wang H."/>
            <person name="Wang A."/>
            <person name="Jiang F."/>
            <person name="Liu H."/>
            <person name="Zhao H."/>
            <person name="Xu D."/>
            <person name="Zhang Y."/>
        </authorList>
    </citation>
    <scope>NUCLEOTIDE SEQUENCE [LARGE SCALE GENOMIC DNA]</scope>
    <source>
        <strain evidence="2">cv. Niubang</strain>
    </source>
</reference>
<dbReference type="EMBL" id="CM042054">
    <property type="protein sequence ID" value="KAI3707312.1"/>
    <property type="molecule type" value="Genomic_DNA"/>
</dbReference>
<accession>A0ACB9AAZ2</accession>